<dbReference type="Proteomes" id="UP000314294">
    <property type="component" value="Unassembled WGS sequence"/>
</dbReference>
<sequence>MLRLNETRCGCRDALPAHIDQLFDQLKSCLAEGHSLVTPGCNSEYKGEDEDGACDGPDDDVGTADT</sequence>
<name>A0A4Z2IDB4_9TELE</name>
<feature type="region of interest" description="Disordered" evidence="1">
    <location>
        <begin position="42"/>
        <end position="66"/>
    </location>
</feature>
<evidence type="ECO:0000313" key="2">
    <source>
        <dbReference type="EMBL" id="TNN75721.1"/>
    </source>
</evidence>
<feature type="compositionally biased region" description="Acidic residues" evidence="1">
    <location>
        <begin position="47"/>
        <end position="66"/>
    </location>
</feature>
<protein>
    <submittedName>
        <fullName evidence="2">Uncharacterized protein</fullName>
    </submittedName>
</protein>
<gene>
    <name evidence="2" type="ORF">EYF80_014084</name>
</gene>
<keyword evidence="3" id="KW-1185">Reference proteome</keyword>
<evidence type="ECO:0000313" key="3">
    <source>
        <dbReference type="Proteomes" id="UP000314294"/>
    </source>
</evidence>
<comment type="caution">
    <text evidence="2">The sequence shown here is derived from an EMBL/GenBank/DDBJ whole genome shotgun (WGS) entry which is preliminary data.</text>
</comment>
<reference evidence="2 3" key="1">
    <citation type="submission" date="2019-03" db="EMBL/GenBank/DDBJ databases">
        <title>First draft genome of Liparis tanakae, snailfish: a comprehensive survey of snailfish specific genes.</title>
        <authorList>
            <person name="Kim W."/>
            <person name="Song I."/>
            <person name="Jeong J.-H."/>
            <person name="Kim D."/>
            <person name="Kim S."/>
            <person name="Ryu S."/>
            <person name="Song J.Y."/>
            <person name="Lee S.K."/>
        </authorList>
    </citation>
    <scope>NUCLEOTIDE SEQUENCE [LARGE SCALE GENOMIC DNA]</scope>
    <source>
        <tissue evidence="2">Muscle</tissue>
    </source>
</reference>
<proteinExistence type="predicted"/>
<evidence type="ECO:0000256" key="1">
    <source>
        <dbReference type="SAM" id="MobiDB-lite"/>
    </source>
</evidence>
<organism evidence="2 3">
    <name type="scientific">Liparis tanakae</name>
    <name type="common">Tanaka's snailfish</name>
    <dbReference type="NCBI Taxonomy" id="230148"/>
    <lineage>
        <taxon>Eukaryota</taxon>
        <taxon>Metazoa</taxon>
        <taxon>Chordata</taxon>
        <taxon>Craniata</taxon>
        <taxon>Vertebrata</taxon>
        <taxon>Euteleostomi</taxon>
        <taxon>Actinopterygii</taxon>
        <taxon>Neopterygii</taxon>
        <taxon>Teleostei</taxon>
        <taxon>Neoteleostei</taxon>
        <taxon>Acanthomorphata</taxon>
        <taxon>Eupercaria</taxon>
        <taxon>Perciformes</taxon>
        <taxon>Cottioidei</taxon>
        <taxon>Cottales</taxon>
        <taxon>Liparidae</taxon>
        <taxon>Liparis</taxon>
    </lineage>
</organism>
<dbReference type="AlphaFoldDB" id="A0A4Z2IDB4"/>
<accession>A0A4Z2IDB4</accession>
<dbReference type="EMBL" id="SRLO01000100">
    <property type="protein sequence ID" value="TNN75721.1"/>
    <property type="molecule type" value="Genomic_DNA"/>
</dbReference>